<accession>A0A9Q4KTX2</accession>
<dbReference type="AlphaFoldDB" id="A0A9Q4KTX2"/>
<dbReference type="EMBL" id="JAKELO010000002">
    <property type="protein sequence ID" value="MDE4907161.1"/>
    <property type="molecule type" value="Genomic_DNA"/>
</dbReference>
<gene>
    <name evidence="1" type="ORF">L0665_00770</name>
</gene>
<dbReference type="Proteomes" id="UP001143747">
    <property type="component" value="Unassembled WGS sequence"/>
</dbReference>
<name>A0A9Q4KTX2_9EURY</name>
<organism evidence="1 2">
    <name type="scientific">Methanogenium marinum</name>
    <dbReference type="NCBI Taxonomy" id="348610"/>
    <lineage>
        <taxon>Archaea</taxon>
        <taxon>Methanobacteriati</taxon>
        <taxon>Methanobacteriota</taxon>
        <taxon>Stenosarchaea group</taxon>
        <taxon>Methanomicrobia</taxon>
        <taxon>Methanomicrobiales</taxon>
        <taxon>Methanomicrobiaceae</taxon>
        <taxon>Methanogenium</taxon>
    </lineage>
</organism>
<reference evidence="1" key="1">
    <citation type="submission" date="2022-01" db="EMBL/GenBank/DDBJ databases">
        <title>Draft genome of Methanogenium marinum DSM 15558.</title>
        <authorList>
            <person name="Chen S.-C."/>
            <person name="You Y.-T."/>
        </authorList>
    </citation>
    <scope>NUCLEOTIDE SEQUENCE</scope>
    <source>
        <strain evidence="1">DSM 15558</strain>
    </source>
</reference>
<keyword evidence="2" id="KW-1185">Reference proteome</keyword>
<comment type="caution">
    <text evidence="1">The sequence shown here is derived from an EMBL/GenBank/DDBJ whole genome shotgun (WGS) entry which is preliminary data.</text>
</comment>
<dbReference type="RefSeq" id="WP_274923825.1">
    <property type="nucleotide sequence ID" value="NZ_JAKELO010000002.1"/>
</dbReference>
<evidence type="ECO:0000313" key="2">
    <source>
        <dbReference type="Proteomes" id="UP001143747"/>
    </source>
</evidence>
<evidence type="ECO:0000313" key="1">
    <source>
        <dbReference type="EMBL" id="MDE4907161.1"/>
    </source>
</evidence>
<protein>
    <submittedName>
        <fullName evidence="1">Uncharacterized protein</fullName>
    </submittedName>
</protein>
<proteinExistence type="predicted"/>
<sequence>MNDEFQSIAEGKQLNVALREFGLIISEECSLEGNDRNERNFTFLFENGGESRTVCCEPHIKMSKSDHDGDGHYYFNRLYFHQGIPEFCEGKVLMGHIGRHL</sequence>